<organism evidence="10 11">
    <name type="scientific">Seohaeicola saemankumensis</name>
    <dbReference type="NCBI Taxonomy" id="481181"/>
    <lineage>
        <taxon>Bacteria</taxon>
        <taxon>Pseudomonadati</taxon>
        <taxon>Pseudomonadota</taxon>
        <taxon>Alphaproteobacteria</taxon>
        <taxon>Rhodobacterales</taxon>
        <taxon>Roseobacteraceae</taxon>
        <taxon>Seohaeicola</taxon>
    </lineage>
</organism>
<dbReference type="PANTHER" id="PTHR11530">
    <property type="entry name" value="D-AMINO ACID OXIDASE"/>
    <property type="match status" value="1"/>
</dbReference>
<dbReference type="InterPro" id="IPR006076">
    <property type="entry name" value="FAD-dep_OxRdtase"/>
</dbReference>
<evidence type="ECO:0000259" key="9">
    <source>
        <dbReference type="Pfam" id="PF01266"/>
    </source>
</evidence>
<dbReference type="SUPFAM" id="SSF51971">
    <property type="entry name" value="Nucleotide-binding domain"/>
    <property type="match status" value="1"/>
</dbReference>
<dbReference type="Proteomes" id="UP001597151">
    <property type="component" value="Unassembled WGS sequence"/>
</dbReference>
<evidence type="ECO:0000256" key="3">
    <source>
        <dbReference type="ARBA" id="ARBA00022630"/>
    </source>
</evidence>
<evidence type="ECO:0000256" key="6">
    <source>
        <dbReference type="ARBA" id="ARBA00039101"/>
    </source>
</evidence>
<dbReference type="Pfam" id="PF01266">
    <property type="entry name" value="DAO"/>
    <property type="match status" value="1"/>
</dbReference>
<dbReference type="EMBL" id="JBHTKR010000001">
    <property type="protein sequence ID" value="MFD1193686.1"/>
    <property type="molecule type" value="Genomic_DNA"/>
</dbReference>
<dbReference type="InterPro" id="IPR023209">
    <property type="entry name" value="DAO"/>
</dbReference>
<feature type="domain" description="FAD dependent oxidoreductase" evidence="9">
    <location>
        <begin position="3"/>
        <end position="310"/>
    </location>
</feature>
<reference evidence="11" key="1">
    <citation type="journal article" date="2019" name="Int. J. Syst. Evol. Microbiol.">
        <title>The Global Catalogue of Microorganisms (GCM) 10K type strain sequencing project: providing services to taxonomists for standard genome sequencing and annotation.</title>
        <authorList>
            <consortium name="The Broad Institute Genomics Platform"/>
            <consortium name="The Broad Institute Genome Sequencing Center for Infectious Disease"/>
            <person name="Wu L."/>
            <person name="Ma J."/>
        </authorList>
    </citation>
    <scope>NUCLEOTIDE SEQUENCE [LARGE SCALE GENOMIC DNA]</scope>
    <source>
        <strain evidence="11">CCUG 55328</strain>
    </source>
</reference>
<comment type="catalytic activity">
    <reaction evidence="8">
        <text>a D-alpha-amino acid + O2 + H2O = a 2-oxocarboxylate + H2O2 + NH4(+)</text>
        <dbReference type="Rhea" id="RHEA:21816"/>
        <dbReference type="ChEBI" id="CHEBI:15377"/>
        <dbReference type="ChEBI" id="CHEBI:15379"/>
        <dbReference type="ChEBI" id="CHEBI:16240"/>
        <dbReference type="ChEBI" id="CHEBI:28938"/>
        <dbReference type="ChEBI" id="CHEBI:35179"/>
        <dbReference type="ChEBI" id="CHEBI:59871"/>
        <dbReference type="EC" id="1.4.3.3"/>
    </reaction>
    <physiologicalReaction direction="left-to-right" evidence="8">
        <dbReference type="Rhea" id="RHEA:21817"/>
    </physiologicalReaction>
</comment>
<keyword evidence="4" id="KW-0274">FAD</keyword>
<evidence type="ECO:0000256" key="8">
    <source>
        <dbReference type="ARBA" id="ARBA00049547"/>
    </source>
</evidence>
<dbReference type="RefSeq" id="WP_380788988.1">
    <property type="nucleotide sequence ID" value="NZ_JBHTKR010000001.1"/>
</dbReference>
<comment type="similarity">
    <text evidence="2">Belongs to the DAMOX/DASOX family.</text>
</comment>
<comment type="cofactor">
    <cofactor evidence="1">
        <name>FAD</name>
        <dbReference type="ChEBI" id="CHEBI:57692"/>
    </cofactor>
</comment>
<evidence type="ECO:0000256" key="1">
    <source>
        <dbReference type="ARBA" id="ARBA00001974"/>
    </source>
</evidence>
<keyword evidence="11" id="KW-1185">Reference proteome</keyword>
<gene>
    <name evidence="10" type="ORF">ACFQ3C_03250</name>
</gene>
<evidence type="ECO:0000256" key="5">
    <source>
        <dbReference type="ARBA" id="ARBA00023002"/>
    </source>
</evidence>
<dbReference type="SUPFAM" id="SSF54373">
    <property type="entry name" value="FAD-linked reductases, C-terminal domain"/>
    <property type="match status" value="1"/>
</dbReference>
<evidence type="ECO:0000256" key="2">
    <source>
        <dbReference type="ARBA" id="ARBA00006730"/>
    </source>
</evidence>
<evidence type="ECO:0000313" key="10">
    <source>
        <dbReference type="EMBL" id="MFD1193686.1"/>
    </source>
</evidence>
<protein>
    <recommendedName>
        <fullName evidence="7">D-amino-acid oxidase</fullName>
        <ecNumber evidence="6">1.4.3.3</ecNumber>
    </recommendedName>
</protein>
<name>A0ABW3TA01_9RHOB</name>
<dbReference type="EC" id="1.4.3.3" evidence="6"/>
<proteinExistence type="inferred from homology"/>
<evidence type="ECO:0000256" key="7">
    <source>
        <dbReference type="ARBA" id="ARBA00039751"/>
    </source>
</evidence>
<dbReference type="InterPro" id="IPR036188">
    <property type="entry name" value="FAD/NAD-bd_sf"/>
</dbReference>
<keyword evidence="5" id="KW-0560">Oxidoreductase</keyword>
<comment type="caution">
    <text evidence="10">The sequence shown here is derived from an EMBL/GenBank/DDBJ whole genome shotgun (WGS) entry which is preliminary data.</text>
</comment>
<evidence type="ECO:0000256" key="4">
    <source>
        <dbReference type="ARBA" id="ARBA00022827"/>
    </source>
</evidence>
<evidence type="ECO:0000313" key="11">
    <source>
        <dbReference type="Proteomes" id="UP001597151"/>
    </source>
</evidence>
<dbReference type="Gene3D" id="3.30.9.10">
    <property type="entry name" value="D-Amino Acid Oxidase, subunit A, domain 2"/>
    <property type="match status" value="2"/>
</dbReference>
<keyword evidence="3" id="KW-0285">Flavoprotein</keyword>
<dbReference type="Gene3D" id="3.50.50.60">
    <property type="entry name" value="FAD/NAD(P)-binding domain"/>
    <property type="match status" value="2"/>
</dbReference>
<sequence length="324" mass="34540">MADVTIIGAGVAGLWAAYALARRGITPRLIDRNGAPGAHGCSWWAGGMLAPFCEGATSEPAVIAHGRQAATDWAEVTQVVQKGSLVVTLARDRAELDRFARRTTGHSRISGAALTDLEPDLATAGREALFFATESHLSPRRALADLVAALAQRGITIERDEARPDDIPGTVLDCRGLAAKAPGLRGVRGEMVMLHTPEVTLSRPVRLLHPRHPLYIVPRGDGVFMLGATQIESAGPGPVTARALLELLSAAYALHPAFAEAEVIETGADLRPAFANHVPRVIRQGRVLHLNGLFRHGYLMAPALAHQAADYLQTGTKGDLFHED</sequence>
<dbReference type="PANTHER" id="PTHR11530:SF11">
    <property type="entry name" value="D-ASPARTATE OXIDASE"/>
    <property type="match status" value="1"/>
</dbReference>
<accession>A0ABW3TA01</accession>